<sequence length="636" mass="71679">MKKTLNDKGFKGLLFTNTQKEGKKEELKFGQNRLDGAPEGLAPSFEEYSITSQKASEMAAKDARKLSHTQSYTSNRLKELYKTNNVPSEICEQSESPSQQTQRDVVDRSAVLIPSNYGPARISILPPKSSSQLAPGDAYDKTAVSMPNHIPRKISDAPSSFSRFTRTNTVDNAVTPYDVEAISRKNSQMDMLIVNPSEPSHVLSRQVSVDEVVCKASADSIPPSRKPPAEPGKVGLDEVGTGSELEPHDNGLLQDMERLDPTRLSNSIKSEEDKATDDVKSGKEEVVLLKASVTLPHVQDAASESIIQILSEPNNEFKNNSLLNGYTCWYDNMDFIRDNVTLYKQKSKLESIRELQKLLGYLLNDRRFESLKGIEKTAVNYEEGKSRLLNWVLLLIEISTVIHLFNTKTRENFDKPLGGELALVSMNAWLPTRQMAKVASSVTSKEIQDRLLLFFALFADKASKESPEEHDIRALFIKQVLQDFKKIEDELVQSHLNLDQFEHIKYLTLDSFIENSSNRHLFAPHGYFNEFADLLTWLRNLKLPRLESVIIDGFVDNPFKSNFVSLVSFLEKNSNSLKKVVLGKCFSEEEREILKHKLPTLKIALQSEETPKKTLGFFKKEPKPTLSPATTAMKFT</sequence>
<dbReference type="Proteomes" id="UP000054773">
    <property type="component" value="Unassembled WGS sequence"/>
</dbReference>
<dbReference type="RefSeq" id="WP_131750962.1">
    <property type="nucleotide sequence ID" value="NZ_LNYA01000034.1"/>
</dbReference>
<comment type="caution">
    <text evidence="2">The sequence shown here is derived from an EMBL/GenBank/DDBJ whole genome shotgun (WGS) entry which is preliminary data.</text>
</comment>
<evidence type="ECO:0000313" key="2">
    <source>
        <dbReference type="EMBL" id="KTC94306.1"/>
    </source>
</evidence>
<organism evidence="2 3">
    <name type="scientific">Legionella erythra</name>
    <dbReference type="NCBI Taxonomy" id="448"/>
    <lineage>
        <taxon>Bacteria</taxon>
        <taxon>Pseudomonadati</taxon>
        <taxon>Pseudomonadota</taxon>
        <taxon>Gammaproteobacteria</taxon>
        <taxon>Legionellales</taxon>
        <taxon>Legionellaceae</taxon>
        <taxon>Legionella</taxon>
    </lineage>
</organism>
<feature type="region of interest" description="Disordered" evidence="1">
    <location>
        <begin position="15"/>
        <end position="41"/>
    </location>
</feature>
<proteinExistence type="predicted"/>
<dbReference type="EMBL" id="LNYA01000034">
    <property type="protein sequence ID" value="KTC94306.1"/>
    <property type="molecule type" value="Genomic_DNA"/>
</dbReference>
<name>A0A0W0TFF6_LEGER</name>
<dbReference type="PATRIC" id="fig|448.7.peg.2598"/>
<feature type="region of interest" description="Disordered" evidence="1">
    <location>
        <begin position="123"/>
        <end position="143"/>
    </location>
</feature>
<keyword evidence="3" id="KW-1185">Reference proteome</keyword>
<dbReference type="AlphaFoldDB" id="A0A0W0TFF6"/>
<accession>A0A0W0TFF6</accession>
<feature type="region of interest" description="Disordered" evidence="1">
    <location>
        <begin position="217"/>
        <end position="249"/>
    </location>
</feature>
<evidence type="ECO:0000313" key="3">
    <source>
        <dbReference type="Proteomes" id="UP000054773"/>
    </source>
</evidence>
<reference evidence="2 3" key="1">
    <citation type="submission" date="2015-11" db="EMBL/GenBank/DDBJ databases">
        <title>Genomic analysis of 38 Legionella species identifies large and diverse effector repertoires.</title>
        <authorList>
            <person name="Burstein D."/>
            <person name="Amaro F."/>
            <person name="Zusman T."/>
            <person name="Lifshitz Z."/>
            <person name="Cohen O."/>
            <person name="Gilbert J.A."/>
            <person name="Pupko T."/>
            <person name="Shuman H.A."/>
            <person name="Segal G."/>
        </authorList>
    </citation>
    <scope>NUCLEOTIDE SEQUENCE [LARGE SCALE GENOMIC DNA]</scope>
    <source>
        <strain evidence="2 3">SE-32A-C8</strain>
    </source>
</reference>
<gene>
    <name evidence="2" type="ORF">Lery_2473</name>
</gene>
<dbReference type="OrthoDB" id="5650731at2"/>
<dbReference type="STRING" id="448.Lery_2473"/>
<protein>
    <submittedName>
        <fullName evidence="2">Uncharacterized protein</fullName>
    </submittedName>
</protein>
<evidence type="ECO:0000256" key="1">
    <source>
        <dbReference type="SAM" id="MobiDB-lite"/>
    </source>
</evidence>